<accession>A0ABT6NH92</accession>
<proteinExistence type="inferred from homology"/>
<comment type="similarity">
    <text evidence="10">Belongs to the CbiN family.</text>
</comment>
<evidence type="ECO:0000256" key="5">
    <source>
        <dbReference type="ARBA" id="ARBA00022692"/>
    </source>
</evidence>
<organism evidence="11 12">
    <name type="scientific">Fusibacter bizertensis</name>
    <dbReference type="NCBI Taxonomy" id="1488331"/>
    <lineage>
        <taxon>Bacteria</taxon>
        <taxon>Bacillati</taxon>
        <taxon>Bacillota</taxon>
        <taxon>Clostridia</taxon>
        <taxon>Eubacteriales</taxon>
        <taxon>Eubacteriales Family XII. Incertae Sedis</taxon>
        <taxon>Fusibacter</taxon>
    </lineage>
</organism>
<evidence type="ECO:0000256" key="10">
    <source>
        <dbReference type="HAMAP-Rule" id="MF_00330"/>
    </source>
</evidence>
<dbReference type="RefSeq" id="WP_281095603.1">
    <property type="nucleotide sequence ID" value="NZ_JARYZI010000015.1"/>
</dbReference>
<dbReference type="Proteomes" id="UP001158045">
    <property type="component" value="Unassembled WGS sequence"/>
</dbReference>
<comment type="subcellular location">
    <subcellularLocation>
        <location evidence="10">Cell membrane</location>
        <topology evidence="10">Multi-pass membrane protein</topology>
    </subcellularLocation>
</comment>
<comment type="subunit">
    <text evidence="10">Forms an energy-coupling factor (ECF) transporter complex composed of an ATP-binding protein (A component, CbiO), a transmembrane protein (T component, CbiQ) and 2 possible substrate-capture proteins (S components, CbiM and CbiN) of unknown stoichimetry.</text>
</comment>
<name>A0ABT6NH92_9FIRM</name>
<protein>
    <recommendedName>
        <fullName evidence="10">Cobalt transport protein CbiN</fullName>
    </recommendedName>
    <alternativeName>
        <fullName evidence="10">Energy-coupling factor transporter probable substrate-capture protein CbiN</fullName>
        <shortName evidence="10">ECF transporter S component CbiN</shortName>
    </alternativeName>
</protein>
<evidence type="ECO:0000256" key="3">
    <source>
        <dbReference type="ARBA" id="ARBA00022475"/>
    </source>
</evidence>
<comment type="caution">
    <text evidence="11">The sequence shown here is derived from an EMBL/GenBank/DDBJ whole genome shotgun (WGS) entry which is preliminary data.</text>
</comment>
<keyword evidence="6 10" id="KW-1133">Transmembrane helix</keyword>
<dbReference type="Pfam" id="PF02553">
    <property type="entry name" value="CbiN"/>
    <property type="match status" value="1"/>
</dbReference>
<sequence length="110" mass="11906">MKRNKKLLNIGLLLMVVALIVIPMVLNPSGEYSGTDQNALGMIEEVAPSYVPWYEVLWAPPSGEIESLMFTIFASSGAAVLAYFIGYKKGQLAVSKAEPSANNEGMTTHN</sequence>
<keyword evidence="7 10" id="KW-0406">Ion transport</keyword>
<keyword evidence="2 10" id="KW-0813">Transport</keyword>
<dbReference type="PANTHER" id="PTHR38662:SF1">
    <property type="entry name" value="COBALT TRANSPORT PROTEIN CBIN"/>
    <property type="match status" value="1"/>
</dbReference>
<keyword evidence="3 10" id="KW-1003">Cell membrane</keyword>
<keyword evidence="5 10" id="KW-0812">Transmembrane</keyword>
<evidence type="ECO:0000256" key="8">
    <source>
        <dbReference type="ARBA" id="ARBA00023136"/>
    </source>
</evidence>
<evidence type="ECO:0000256" key="1">
    <source>
        <dbReference type="ARBA" id="ARBA00022426"/>
    </source>
</evidence>
<dbReference type="NCBIfam" id="NF002780">
    <property type="entry name" value="PRK02898.1"/>
    <property type="match status" value="1"/>
</dbReference>
<evidence type="ECO:0000256" key="4">
    <source>
        <dbReference type="ARBA" id="ARBA00022573"/>
    </source>
</evidence>
<gene>
    <name evidence="10" type="primary">cbiN</name>
    <name evidence="11" type="ORF">QE109_16235</name>
</gene>
<reference evidence="11 12" key="1">
    <citation type="submission" date="2023-04" db="EMBL/GenBank/DDBJ databases">
        <title>Fusibacter bizertensis strain WBS, isolated from littoral bottom sediments of the Arctic seas - biochemical and genomic analysis.</title>
        <authorList>
            <person name="Brioukhanov A.L."/>
        </authorList>
    </citation>
    <scope>NUCLEOTIDE SEQUENCE [LARGE SCALE GENOMIC DNA]</scope>
    <source>
        <strain evidence="11 12">WBS</strain>
    </source>
</reference>
<feature type="transmembrane region" description="Helical" evidence="10">
    <location>
        <begin position="7"/>
        <end position="26"/>
    </location>
</feature>
<evidence type="ECO:0000313" key="11">
    <source>
        <dbReference type="EMBL" id="MDH8679708.1"/>
    </source>
</evidence>
<keyword evidence="4 10" id="KW-0169">Cobalamin biosynthesis</keyword>
<evidence type="ECO:0000313" key="12">
    <source>
        <dbReference type="Proteomes" id="UP001158045"/>
    </source>
</evidence>
<evidence type="ECO:0000256" key="6">
    <source>
        <dbReference type="ARBA" id="ARBA00022989"/>
    </source>
</evidence>
<dbReference type="HAMAP" id="MF_00330">
    <property type="entry name" value="CbiN"/>
    <property type="match status" value="1"/>
</dbReference>
<dbReference type="PANTHER" id="PTHR38662">
    <property type="entry name" value="COBALT TRANSPORT PROTEIN CBIN"/>
    <property type="match status" value="1"/>
</dbReference>
<keyword evidence="1 10" id="KW-0171">Cobalt transport</keyword>
<comment type="pathway">
    <text evidence="10">Cofactor biosynthesis; adenosylcobalamin biosynthesis.</text>
</comment>
<evidence type="ECO:0000256" key="9">
    <source>
        <dbReference type="ARBA" id="ARBA00023285"/>
    </source>
</evidence>
<comment type="function">
    <text evidence="10">Part of the energy-coupling factor (ECF) transporter complex CbiMNOQ involved in cobalt import.</text>
</comment>
<dbReference type="InterPro" id="IPR003705">
    <property type="entry name" value="CbiN"/>
</dbReference>
<dbReference type="EMBL" id="JARYZI010000015">
    <property type="protein sequence ID" value="MDH8679708.1"/>
    <property type="molecule type" value="Genomic_DNA"/>
</dbReference>
<evidence type="ECO:0000256" key="7">
    <source>
        <dbReference type="ARBA" id="ARBA00023065"/>
    </source>
</evidence>
<feature type="transmembrane region" description="Helical" evidence="10">
    <location>
        <begin position="67"/>
        <end position="86"/>
    </location>
</feature>
<keyword evidence="8 10" id="KW-0472">Membrane</keyword>
<evidence type="ECO:0000256" key="2">
    <source>
        <dbReference type="ARBA" id="ARBA00022448"/>
    </source>
</evidence>
<keyword evidence="9 10" id="KW-0170">Cobalt</keyword>
<keyword evidence="12" id="KW-1185">Reference proteome</keyword>